<organism evidence="1 2">
    <name type="scientific">Brassica campestris</name>
    <name type="common">Field mustard</name>
    <dbReference type="NCBI Taxonomy" id="3711"/>
    <lineage>
        <taxon>Eukaryota</taxon>
        <taxon>Viridiplantae</taxon>
        <taxon>Streptophyta</taxon>
        <taxon>Embryophyta</taxon>
        <taxon>Tracheophyta</taxon>
        <taxon>Spermatophyta</taxon>
        <taxon>Magnoliopsida</taxon>
        <taxon>eudicotyledons</taxon>
        <taxon>Gunneridae</taxon>
        <taxon>Pentapetalae</taxon>
        <taxon>rosids</taxon>
        <taxon>malvids</taxon>
        <taxon>Brassicales</taxon>
        <taxon>Brassicaceae</taxon>
        <taxon>Brassiceae</taxon>
        <taxon>Brassica</taxon>
    </lineage>
</organism>
<dbReference type="HOGENOM" id="CLU_2907264_0_0_1"/>
<reference evidence="1 2" key="2">
    <citation type="journal article" date="2018" name="Hortic Res">
        <title>Improved Brassica rapa reference genome by single-molecule sequencing and chromosome conformation capture technologies.</title>
        <authorList>
            <person name="Zhang L."/>
            <person name="Cai X."/>
            <person name="Wu J."/>
            <person name="Liu M."/>
            <person name="Grob S."/>
            <person name="Cheng F."/>
            <person name="Liang J."/>
            <person name="Cai C."/>
            <person name="Liu Z."/>
            <person name="Liu B."/>
            <person name="Wang F."/>
            <person name="Li S."/>
            <person name="Liu F."/>
            <person name="Li X."/>
            <person name="Cheng L."/>
            <person name="Yang W."/>
            <person name="Li M.H."/>
            <person name="Grossniklaus U."/>
            <person name="Zheng H."/>
            <person name="Wang X."/>
        </authorList>
    </citation>
    <scope>NUCLEOTIDE SEQUENCE [LARGE SCALE GENOMIC DNA]</scope>
    <source>
        <strain evidence="1 2">cv. Chiifu-401-42</strain>
    </source>
</reference>
<dbReference type="InParanoid" id="M4F4Q0"/>
<accession>M4F4Q0</accession>
<dbReference type="EnsemblPlants" id="Bra036050.1">
    <property type="protein sequence ID" value="Bra036050.1-P"/>
    <property type="gene ID" value="Bra036050"/>
</dbReference>
<reference evidence="1" key="3">
    <citation type="submission" date="2023-03" db="UniProtKB">
        <authorList>
            <consortium name="EnsemblPlants"/>
        </authorList>
    </citation>
    <scope>IDENTIFICATION</scope>
    <source>
        <strain evidence="1">cv. Chiifu-401-42</strain>
    </source>
</reference>
<dbReference type="Gramene" id="Bra036050.1">
    <property type="protein sequence ID" value="Bra036050.1-P"/>
    <property type="gene ID" value="Bra036050"/>
</dbReference>
<dbReference type="Proteomes" id="UP000011750">
    <property type="component" value="Chromosome A09"/>
</dbReference>
<protein>
    <submittedName>
        <fullName evidence="1">Uncharacterized protein</fullName>
    </submittedName>
</protein>
<reference evidence="1 2" key="1">
    <citation type="journal article" date="2011" name="Nat. Genet.">
        <title>The genome of the mesopolyploid crop species Brassica rapa.</title>
        <authorList>
            <consortium name="Brassica rapa Genome Sequencing Project Consortium"/>
            <person name="Wang X."/>
            <person name="Wang H."/>
            <person name="Wang J."/>
            <person name="Sun R."/>
            <person name="Wu J."/>
            <person name="Liu S."/>
            <person name="Bai Y."/>
            <person name="Mun J.H."/>
            <person name="Bancroft I."/>
            <person name="Cheng F."/>
            <person name="Huang S."/>
            <person name="Li X."/>
            <person name="Hua W."/>
            <person name="Wang J."/>
            <person name="Wang X."/>
            <person name="Freeling M."/>
            <person name="Pires J.C."/>
            <person name="Paterson A.H."/>
            <person name="Chalhoub B."/>
            <person name="Wang B."/>
            <person name="Hayward A."/>
            <person name="Sharpe A.G."/>
            <person name="Park B.S."/>
            <person name="Weisshaar B."/>
            <person name="Liu B."/>
            <person name="Li B."/>
            <person name="Liu B."/>
            <person name="Tong C."/>
            <person name="Song C."/>
            <person name="Duran C."/>
            <person name="Peng C."/>
            <person name="Geng C."/>
            <person name="Koh C."/>
            <person name="Lin C."/>
            <person name="Edwards D."/>
            <person name="Mu D."/>
            <person name="Shen D."/>
            <person name="Soumpourou E."/>
            <person name="Li F."/>
            <person name="Fraser F."/>
            <person name="Conant G."/>
            <person name="Lassalle G."/>
            <person name="King G.J."/>
            <person name="Bonnema G."/>
            <person name="Tang H."/>
            <person name="Wang H."/>
            <person name="Belcram H."/>
            <person name="Zhou H."/>
            <person name="Hirakawa H."/>
            <person name="Abe H."/>
            <person name="Guo H."/>
            <person name="Wang H."/>
            <person name="Jin H."/>
            <person name="Parkin I.A."/>
            <person name="Batley J."/>
            <person name="Kim J.S."/>
            <person name="Just J."/>
            <person name="Li J."/>
            <person name="Xu J."/>
            <person name="Deng J."/>
            <person name="Kim J.A."/>
            <person name="Li J."/>
            <person name="Yu J."/>
            <person name="Meng J."/>
            <person name="Wang J."/>
            <person name="Min J."/>
            <person name="Poulain J."/>
            <person name="Wang J."/>
            <person name="Hatakeyama K."/>
            <person name="Wu K."/>
            <person name="Wang L."/>
            <person name="Fang L."/>
            <person name="Trick M."/>
            <person name="Links M.G."/>
            <person name="Zhao M."/>
            <person name="Jin M."/>
            <person name="Ramchiary N."/>
            <person name="Drou N."/>
            <person name="Berkman P.J."/>
            <person name="Cai Q."/>
            <person name="Huang Q."/>
            <person name="Li R."/>
            <person name="Tabata S."/>
            <person name="Cheng S."/>
            <person name="Zhang S."/>
            <person name="Zhang S."/>
            <person name="Huang S."/>
            <person name="Sato S."/>
            <person name="Sun S."/>
            <person name="Kwon S.J."/>
            <person name="Choi S.R."/>
            <person name="Lee T.H."/>
            <person name="Fan W."/>
            <person name="Zhao X."/>
            <person name="Tan X."/>
            <person name="Xu X."/>
            <person name="Wang Y."/>
            <person name="Qiu Y."/>
            <person name="Yin Y."/>
            <person name="Li Y."/>
            <person name="Du Y."/>
            <person name="Liao Y."/>
            <person name="Lim Y."/>
            <person name="Narusaka Y."/>
            <person name="Wang Y."/>
            <person name="Wang Z."/>
            <person name="Li Z."/>
            <person name="Wang Z."/>
            <person name="Xiong Z."/>
            <person name="Zhang Z."/>
        </authorList>
    </citation>
    <scope>NUCLEOTIDE SEQUENCE [LARGE SCALE GENOMIC DNA]</scope>
    <source>
        <strain evidence="1 2">cv. Chiifu-401-42</strain>
    </source>
</reference>
<name>M4F4Q0_BRACM</name>
<evidence type="ECO:0000313" key="2">
    <source>
        <dbReference type="Proteomes" id="UP000011750"/>
    </source>
</evidence>
<keyword evidence="2" id="KW-1185">Reference proteome</keyword>
<sequence>MERRFQDGSDNEGEVQDFSGKRFGRRRIVCVIGGTTDQLVQHCLRYIDNLNSVTFVIHASTE</sequence>
<dbReference type="AlphaFoldDB" id="M4F4Q0"/>
<evidence type="ECO:0000313" key="1">
    <source>
        <dbReference type="EnsemblPlants" id="Bra036050.1-P"/>
    </source>
</evidence>
<proteinExistence type="predicted"/>